<gene>
    <name evidence="8" type="ORF">K8U72_08480</name>
</gene>
<comment type="subcellular location">
    <subcellularLocation>
        <location evidence="1">Cytoplasm</location>
    </subcellularLocation>
</comment>
<evidence type="ECO:0000256" key="5">
    <source>
        <dbReference type="ARBA" id="ARBA00022840"/>
    </source>
</evidence>
<protein>
    <recommendedName>
        <fullName evidence="6">PhoH-like protein</fullName>
    </recommendedName>
</protein>
<proteinExistence type="inferred from homology"/>
<dbReference type="AlphaFoldDB" id="A0A921GFE8"/>
<evidence type="ECO:0000256" key="6">
    <source>
        <dbReference type="ARBA" id="ARBA00039970"/>
    </source>
</evidence>
<dbReference type="InterPro" id="IPR003714">
    <property type="entry name" value="PhoH"/>
</dbReference>
<dbReference type="InterPro" id="IPR027417">
    <property type="entry name" value="P-loop_NTPase"/>
</dbReference>
<dbReference type="GO" id="GO:0005524">
    <property type="term" value="F:ATP binding"/>
    <property type="evidence" value="ECO:0007669"/>
    <property type="project" value="UniProtKB-KW"/>
</dbReference>
<evidence type="ECO:0000313" key="8">
    <source>
        <dbReference type="EMBL" id="HJF45797.1"/>
    </source>
</evidence>
<organism evidence="8 9">
    <name type="scientific">Thermophilibacter provencensis</name>
    <dbReference type="NCBI Taxonomy" id="1852386"/>
    <lineage>
        <taxon>Bacteria</taxon>
        <taxon>Bacillati</taxon>
        <taxon>Actinomycetota</taxon>
        <taxon>Coriobacteriia</taxon>
        <taxon>Coriobacteriales</taxon>
        <taxon>Atopobiaceae</taxon>
        <taxon>Thermophilibacter</taxon>
    </lineage>
</organism>
<evidence type="ECO:0000313" key="9">
    <source>
        <dbReference type="Proteomes" id="UP000697330"/>
    </source>
</evidence>
<dbReference type="SUPFAM" id="SSF52540">
    <property type="entry name" value="P-loop containing nucleoside triphosphate hydrolases"/>
    <property type="match status" value="1"/>
</dbReference>
<dbReference type="FunFam" id="3.40.50.300:FF:000013">
    <property type="entry name" value="PhoH family ATPase"/>
    <property type="match status" value="1"/>
</dbReference>
<comment type="caution">
    <text evidence="8">The sequence shown here is derived from an EMBL/GenBank/DDBJ whole genome shotgun (WGS) entry which is preliminary data.</text>
</comment>
<reference evidence="8" key="1">
    <citation type="journal article" date="2021" name="PeerJ">
        <title>Extensive microbial diversity within the chicken gut microbiome revealed by metagenomics and culture.</title>
        <authorList>
            <person name="Gilroy R."/>
            <person name="Ravi A."/>
            <person name="Getino M."/>
            <person name="Pursley I."/>
            <person name="Horton D.L."/>
            <person name="Alikhan N.F."/>
            <person name="Baker D."/>
            <person name="Gharbi K."/>
            <person name="Hall N."/>
            <person name="Watson M."/>
            <person name="Adriaenssens E.M."/>
            <person name="Foster-Nyarko E."/>
            <person name="Jarju S."/>
            <person name="Secka A."/>
            <person name="Antonio M."/>
            <person name="Oren A."/>
            <person name="Chaudhuri R.R."/>
            <person name="La Ragione R."/>
            <person name="Hildebrand F."/>
            <person name="Pallen M.J."/>
        </authorList>
    </citation>
    <scope>NUCLEOTIDE SEQUENCE</scope>
    <source>
        <strain evidence="8">CHK124-7917</strain>
    </source>
</reference>
<accession>A0A921GFE8</accession>
<feature type="domain" description="PhoH-like protein" evidence="7">
    <location>
        <begin position="109"/>
        <end position="310"/>
    </location>
</feature>
<dbReference type="GO" id="GO:0005829">
    <property type="term" value="C:cytosol"/>
    <property type="evidence" value="ECO:0007669"/>
    <property type="project" value="TreeGrafter"/>
</dbReference>
<dbReference type="PANTHER" id="PTHR30473">
    <property type="entry name" value="PROTEIN PHOH"/>
    <property type="match status" value="1"/>
</dbReference>
<dbReference type="PANTHER" id="PTHR30473:SF1">
    <property type="entry name" value="PHOH-LIKE PROTEIN"/>
    <property type="match status" value="1"/>
</dbReference>
<dbReference type="Pfam" id="PF02562">
    <property type="entry name" value="PhoH"/>
    <property type="match status" value="1"/>
</dbReference>
<evidence type="ECO:0000256" key="1">
    <source>
        <dbReference type="ARBA" id="ARBA00004496"/>
    </source>
</evidence>
<dbReference type="Proteomes" id="UP000697330">
    <property type="component" value="Unassembled WGS sequence"/>
</dbReference>
<keyword evidence="5" id="KW-0067">ATP-binding</keyword>
<reference evidence="8" key="2">
    <citation type="submission" date="2021-09" db="EMBL/GenBank/DDBJ databases">
        <authorList>
            <person name="Gilroy R."/>
        </authorList>
    </citation>
    <scope>NUCLEOTIDE SEQUENCE</scope>
    <source>
        <strain evidence="8">CHK124-7917</strain>
    </source>
</reference>
<evidence type="ECO:0000256" key="3">
    <source>
        <dbReference type="ARBA" id="ARBA00022490"/>
    </source>
</evidence>
<dbReference type="RefSeq" id="WP_274959480.1">
    <property type="nucleotide sequence ID" value="NZ_DYWQ01000128.1"/>
</dbReference>
<sequence>MEPTQVRLTIPDSVDPTAVMGPADALLRRVESAFDAMISVRGSYVTVSGPADVVDQVTSVFSRLIRLVEAGEAPGAGEVDVIVDQVRHGVARVDLGGDDILLTYRGRAIRPKTAGQKRYVDSIRRNTVTFGIGPAGTGKTYLAMAMAVAALKRREVGRIVLARPVVEAGESLGFLPGTLQEKLDPYVRPLYDALFDMTDIEKGNALIEQGIIEIAPLAYMRGRTFNNAFVILDEAQNTTPEQMKMFLTRLGFSSTFVVTGDASQRDLPGEGGLESARRALAGLDDIAFVDLDRNDIVRHALVARIVDAYEAAARGGREGEQHAR</sequence>
<evidence type="ECO:0000256" key="2">
    <source>
        <dbReference type="ARBA" id="ARBA00010393"/>
    </source>
</evidence>
<evidence type="ECO:0000256" key="4">
    <source>
        <dbReference type="ARBA" id="ARBA00022741"/>
    </source>
</evidence>
<dbReference type="InterPro" id="IPR051451">
    <property type="entry name" value="PhoH2-like"/>
</dbReference>
<comment type="similarity">
    <text evidence="2">Belongs to the PhoH family.</text>
</comment>
<keyword evidence="3" id="KW-0963">Cytoplasm</keyword>
<keyword evidence="4" id="KW-0547">Nucleotide-binding</keyword>
<dbReference type="EMBL" id="DYWQ01000128">
    <property type="protein sequence ID" value="HJF45797.1"/>
    <property type="molecule type" value="Genomic_DNA"/>
</dbReference>
<name>A0A921GFE8_9ACTN</name>
<evidence type="ECO:0000259" key="7">
    <source>
        <dbReference type="Pfam" id="PF02562"/>
    </source>
</evidence>
<dbReference type="Gene3D" id="3.40.50.300">
    <property type="entry name" value="P-loop containing nucleotide triphosphate hydrolases"/>
    <property type="match status" value="1"/>
</dbReference>